<dbReference type="Proteomes" id="UP001181693">
    <property type="component" value="Unassembled WGS sequence"/>
</dbReference>
<dbReference type="SUPFAM" id="SSF52058">
    <property type="entry name" value="L domain-like"/>
    <property type="match status" value="1"/>
</dbReference>
<dbReference type="PANTHER" id="PTHR46723:SF1">
    <property type="entry name" value="LEUCINE-RICH REPEAT AND IQ DOMAIN-CONTAINING PROTEIN 3"/>
    <property type="match status" value="1"/>
</dbReference>
<keyword evidence="1" id="KW-0433">Leucine-rich repeat</keyword>
<gene>
    <name evidence="4" type="ORF">GDO54_016158</name>
</gene>
<comment type="caution">
    <text evidence="4">The sequence shown here is derived from an EMBL/GenBank/DDBJ whole genome shotgun (WGS) entry which is preliminary data.</text>
</comment>
<dbReference type="PROSITE" id="PS51450">
    <property type="entry name" value="LRR"/>
    <property type="match status" value="2"/>
</dbReference>
<keyword evidence="2" id="KW-0677">Repeat</keyword>
<evidence type="ECO:0000256" key="1">
    <source>
        <dbReference type="ARBA" id="ARBA00022614"/>
    </source>
</evidence>
<dbReference type="PANTHER" id="PTHR46723">
    <property type="entry name" value="LEUCINE-RICH REPEAT AND IQ DOMAIN-CONTAINING PROTEIN 3"/>
    <property type="match status" value="1"/>
</dbReference>
<dbReference type="PROSITE" id="PS50096">
    <property type="entry name" value="IQ"/>
    <property type="match status" value="1"/>
</dbReference>
<organism evidence="4 5">
    <name type="scientific">Pyxicephalus adspersus</name>
    <name type="common">African bullfrog</name>
    <dbReference type="NCBI Taxonomy" id="30357"/>
    <lineage>
        <taxon>Eukaryota</taxon>
        <taxon>Metazoa</taxon>
        <taxon>Chordata</taxon>
        <taxon>Craniata</taxon>
        <taxon>Vertebrata</taxon>
        <taxon>Euteleostomi</taxon>
        <taxon>Amphibia</taxon>
        <taxon>Batrachia</taxon>
        <taxon>Anura</taxon>
        <taxon>Neobatrachia</taxon>
        <taxon>Ranoidea</taxon>
        <taxon>Pyxicephalidae</taxon>
        <taxon>Pyxicephalinae</taxon>
        <taxon>Pyxicephalus</taxon>
    </lineage>
</organism>
<feature type="region of interest" description="Disordered" evidence="3">
    <location>
        <begin position="242"/>
        <end position="261"/>
    </location>
</feature>
<evidence type="ECO:0000256" key="3">
    <source>
        <dbReference type="SAM" id="MobiDB-lite"/>
    </source>
</evidence>
<dbReference type="Pfam" id="PF12799">
    <property type="entry name" value="LRR_4"/>
    <property type="match status" value="1"/>
</dbReference>
<dbReference type="InterPro" id="IPR032675">
    <property type="entry name" value="LRR_dom_sf"/>
</dbReference>
<evidence type="ECO:0008006" key="6">
    <source>
        <dbReference type="Google" id="ProtNLM"/>
    </source>
</evidence>
<dbReference type="InterPro" id="IPR025875">
    <property type="entry name" value="Leu-rich_rpt_4"/>
</dbReference>
<accession>A0AAV3A7A4</accession>
<evidence type="ECO:0000256" key="2">
    <source>
        <dbReference type="ARBA" id="ARBA00022737"/>
    </source>
</evidence>
<dbReference type="InterPro" id="IPR001611">
    <property type="entry name" value="Leu-rich_rpt"/>
</dbReference>
<dbReference type="Gene3D" id="3.80.10.10">
    <property type="entry name" value="Ribonuclease Inhibitor"/>
    <property type="match status" value="1"/>
</dbReference>
<evidence type="ECO:0000313" key="5">
    <source>
        <dbReference type="Proteomes" id="UP001181693"/>
    </source>
</evidence>
<dbReference type="EMBL" id="DYDO01000009">
    <property type="protein sequence ID" value="DBA17843.1"/>
    <property type="molecule type" value="Genomic_DNA"/>
</dbReference>
<proteinExistence type="predicted"/>
<keyword evidence="5" id="KW-1185">Reference proteome</keyword>
<reference evidence="4" key="1">
    <citation type="thesis" date="2020" institute="ProQuest LLC" country="789 East Eisenhower Parkway, Ann Arbor, MI, USA">
        <title>Comparative Genomics and Chromosome Evolution.</title>
        <authorList>
            <person name="Mudd A.B."/>
        </authorList>
    </citation>
    <scope>NUCLEOTIDE SEQUENCE</scope>
    <source>
        <strain evidence="4">1538</strain>
        <tissue evidence="4">Blood</tissue>
    </source>
</reference>
<evidence type="ECO:0000313" key="4">
    <source>
        <dbReference type="EMBL" id="DBA17843.1"/>
    </source>
</evidence>
<name>A0AAV3A7A4_PYXAD</name>
<sequence length="625" mass="72940">MEENYLIAATESLLLERGLCINNCQGKNLEELVVLQLSKLLLKEVNLLQYCTSLKFCTLANNYITDIRALQACVHLIKLDLHGNQIQNLPGTEFWKHLKDLKLLYLHNNRIRNLSNVESLSTCPELVGLTLYDTPISVQKNYRHIVVNSLWSLKALDHFVISDEEIIEDWTLQGRFKARSPELQLNILPSFNKEISVHSETKETREIITKINCVLASCSPVLIVQKWIRGYLVRRNNFNLQNSRKMPGNKQPMRRVNSTPDSAPVKHITVDLWKIQRDVRQVLPEAEITYDLRKQNQELPAQRLTECRQEKFKSDIELKIHKDQVSIPLEEINDKEISLSGLKIAFHKSEPSKDLLLSNGKSAKEIRASIQQIHSAIETQRDPGNLLKKTMSKKRSNQDNRLINLVPLHVIDKAYENQKKNNKLIQNRNLVVQMQADKKLAKYRIEEFLEERKKQAIDQNQVDHRKLQQSAQYNLLDKSNFIDHVKYRHKQFLYQKEARKLENLAAIEFNTQHTSVTKTLMRHDRLIKSHEELKEKMKFVQSLNEDQEKQKKFIKCLQEHRQLVLQVEKASEKFALDTLLLQKTGERLQEAQDHVTTMKGQHITVEPMDKVPVRQPVPKETLLKH</sequence>
<dbReference type="InterPro" id="IPR052859">
    <property type="entry name" value="LRR-IQ_domain_protein"/>
</dbReference>
<dbReference type="AlphaFoldDB" id="A0AAV3A7A4"/>
<protein>
    <recommendedName>
        <fullName evidence="6">Leucine-rich repeat and IQ domain-containing protein 3</fullName>
    </recommendedName>
</protein>